<evidence type="ECO:0000313" key="2">
    <source>
        <dbReference type="EMBL" id="ETW79044.1"/>
    </source>
</evidence>
<name>W4JZZ0_HETIT</name>
<dbReference type="Proteomes" id="UP000030671">
    <property type="component" value="Unassembled WGS sequence"/>
</dbReference>
<dbReference type="RefSeq" id="XP_009549317.1">
    <property type="nucleotide sequence ID" value="XM_009551022.1"/>
</dbReference>
<dbReference type="KEGG" id="hir:HETIRDRAFT_104359"/>
<dbReference type="EMBL" id="KI925461">
    <property type="protein sequence ID" value="ETW79044.1"/>
    <property type="molecule type" value="Genomic_DNA"/>
</dbReference>
<accession>W4JZZ0</accession>
<reference evidence="2 3" key="1">
    <citation type="journal article" date="2012" name="New Phytol.">
        <title>Insight into trade-off between wood decay and parasitism from the genome of a fungal forest pathogen.</title>
        <authorList>
            <person name="Olson A."/>
            <person name="Aerts A."/>
            <person name="Asiegbu F."/>
            <person name="Belbahri L."/>
            <person name="Bouzid O."/>
            <person name="Broberg A."/>
            <person name="Canback B."/>
            <person name="Coutinho P.M."/>
            <person name="Cullen D."/>
            <person name="Dalman K."/>
            <person name="Deflorio G."/>
            <person name="van Diepen L.T."/>
            <person name="Dunand C."/>
            <person name="Duplessis S."/>
            <person name="Durling M."/>
            <person name="Gonthier P."/>
            <person name="Grimwood J."/>
            <person name="Fossdal C.G."/>
            <person name="Hansson D."/>
            <person name="Henrissat B."/>
            <person name="Hietala A."/>
            <person name="Himmelstrand K."/>
            <person name="Hoffmeister D."/>
            <person name="Hogberg N."/>
            <person name="James T.Y."/>
            <person name="Karlsson M."/>
            <person name="Kohler A."/>
            <person name="Kues U."/>
            <person name="Lee Y.H."/>
            <person name="Lin Y.C."/>
            <person name="Lind M."/>
            <person name="Lindquist E."/>
            <person name="Lombard V."/>
            <person name="Lucas S."/>
            <person name="Lunden K."/>
            <person name="Morin E."/>
            <person name="Murat C."/>
            <person name="Park J."/>
            <person name="Raffaello T."/>
            <person name="Rouze P."/>
            <person name="Salamov A."/>
            <person name="Schmutz J."/>
            <person name="Solheim H."/>
            <person name="Stahlberg J."/>
            <person name="Velez H."/>
            <person name="de Vries R.P."/>
            <person name="Wiebenga A."/>
            <person name="Woodward S."/>
            <person name="Yakovlev I."/>
            <person name="Garbelotto M."/>
            <person name="Martin F."/>
            <person name="Grigoriev I.V."/>
            <person name="Stenlid J."/>
        </authorList>
    </citation>
    <scope>NUCLEOTIDE SEQUENCE [LARGE SCALE GENOMIC DNA]</scope>
    <source>
        <strain evidence="2 3">TC 32-1</strain>
    </source>
</reference>
<feature type="region of interest" description="Disordered" evidence="1">
    <location>
        <begin position="1"/>
        <end position="20"/>
    </location>
</feature>
<dbReference type="HOGENOM" id="CLU_1759048_0_0_1"/>
<evidence type="ECO:0000256" key="1">
    <source>
        <dbReference type="SAM" id="MobiDB-lite"/>
    </source>
</evidence>
<keyword evidence="3" id="KW-1185">Reference proteome</keyword>
<protein>
    <submittedName>
        <fullName evidence="2">Uncharacterized protein</fullName>
    </submittedName>
</protein>
<proteinExistence type="predicted"/>
<evidence type="ECO:0000313" key="3">
    <source>
        <dbReference type="Proteomes" id="UP000030671"/>
    </source>
</evidence>
<dbReference type="InParanoid" id="W4JZZ0"/>
<dbReference type="AlphaFoldDB" id="W4JZZ0"/>
<sequence length="148" mass="16265">MPLKGLDDLREPSGRSRAAFPAPLTSNAVVNDQCYYPAPSGPPSRTLDNNHKARVIWSWCLPVILHSRLFICHPLRVSFRGFRLILGLMIINIPISLFHPRGRTGDDGLRSKAASEKRATLLAVQPVLVSTPPIQGVGANAHHEYMPA</sequence>
<gene>
    <name evidence="2" type="ORF">HETIRDRAFT_104359</name>
</gene>
<dbReference type="GeneID" id="20665994"/>
<organism evidence="2 3">
    <name type="scientific">Heterobasidion irregulare (strain TC 32-1)</name>
    <dbReference type="NCBI Taxonomy" id="747525"/>
    <lineage>
        <taxon>Eukaryota</taxon>
        <taxon>Fungi</taxon>
        <taxon>Dikarya</taxon>
        <taxon>Basidiomycota</taxon>
        <taxon>Agaricomycotina</taxon>
        <taxon>Agaricomycetes</taxon>
        <taxon>Russulales</taxon>
        <taxon>Bondarzewiaceae</taxon>
        <taxon>Heterobasidion</taxon>
        <taxon>Heterobasidion annosum species complex</taxon>
    </lineage>
</organism>
<feature type="compositionally biased region" description="Basic and acidic residues" evidence="1">
    <location>
        <begin position="1"/>
        <end position="14"/>
    </location>
</feature>